<reference evidence="2 3" key="1">
    <citation type="journal article" date="2013" name="BMC Genomics">
        <title>Genomics-driven discovery of the pneumocandin biosynthetic gene cluster in the fungus Glarea lozoyensis.</title>
        <authorList>
            <person name="Chen L."/>
            <person name="Yue Q."/>
            <person name="Zhang X."/>
            <person name="Xiang M."/>
            <person name="Wang C."/>
            <person name="Li S."/>
            <person name="Che Y."/>
            <person name="Ortiz-Lopez F.J."/>
            <person name="Bills G.F."/>
            <person name="Liu X."/>
            <person name="An Z."/>
        </authorList>
    </citation>
    <scope>NUCLEOTIDE SEQUENCE [LARGE SCALE GENOMIC DNA]</scope>
    <source>
        <strain evidence="3">ATCC 20868 / MF5171</strain>
    </source>
</reference>
<keyword evidence="3" id="KW-1185">Reference proteome</keyword>
<accession>S3CTW0</accession>
<organism evidence="2 3">
    <name type="scientific">Glarea lozoyensis (strain ATCC 20868 / MF5171)</name>
    <dbReference type="NCBI Taxonomy" id="1116229"/>
    <lineage>
        <taxon>Eukaryota</taxon>
        <taxon>Fungi</taxon>
        <taxon>Dikarya</taxon>
        <taxon>Ascomycota</taxon>
        <taxon>Pezizomycotina</taxon>
        <taxon>Leotiomycetes</taxon>
        <taxon>Helotiales</taxon>
        <taxon>Helotiaceae</taxon>
        <taxon>Glarea</taxon>
    </lineage>
</organism>
<dbReference type="HOGENOM" id="CLU_1510749_0_0_1"/>
<sequence>MDLEDIPSESVRTMNIASTNIATTTSVSQKLFNFSGLPNELQFAIIHLTYEPQTIVIENAFDPNTVARRKTPTPVALRLNDACRAEALKHYELLKYFGPPGIDFDRWPRIYINFKTDRIHLVQNPPIKLAELFLMPSSSHFHSSMDQMKERCGVGAIMSYGSSGNDYVTDQYVATIQL</sequence>
<feature type="domain" description="2EXR" evidence="1">
    <location>
        <begin position="34"/>
        <end position="119"/>
    </location>
</feature>
<dbReference type="InterPro" id="IPR045518">
    <property type="entry name" value="2EXR"/>
</dbReference>
<name>S3CTW0_GLAL2</name>
<dbReference type="Pfam" id="PF20150">
    <property type="entry name" value="2EXR"/>
    <property type="match status" value="1"/>
</dbReference>
<protein>
    <recommendedName>
        <fullName evidence="1">2EXR domain-containing protein</fullName>
    </recommendedName>
</protein>
<proteinExistence type="predicted"/>
<dbReference type="KEGG" id="glz:GLAREA_00967"/>
<dbReference type="EMBL" id="KE145367">
    <property type="protein sequence ID" value="EPE29807.1"/>
    <property type="molecule type" value="Genomic_DNA"/>
</dbReference>
<dbReference type="Proteomes" id="UP000016922">
    <property type="component" value="Unassembled WGS sequence"/>
</dbReference>
<gene>
    <name evidence="2" type="ORF">GLAREA_00967</name>
</gene>
<evidence type="ECO:0000259" key="1">
    <source>
        <dbReference type="Pfam" id="PF20150"/>
    </source>
</evidence>
<dbReference type="OrthoDB" id="3581945at2759"/>
<evidence type="ECO:0000313" key="2">
    <source>
        <dbReference type="EMBL" id="EPE29807.1"/>
    </source>
</evidence>
<dbReference type="GeneID" id="19460025"/>
<dbReference type="AlphaFoldDB" id="S3CTW0"/>
<evidence type="ECO:0000313" key="3">
    <source>
        <dbReference type="Proteomes" id="UP000016922"/>
    </source>
</evidence>
<dbReference type="RefSeq" id="XP_008083916.1">
    <property type="nucleotide sequence ID" value="XM_008085725.1"/>
</dbReference>